<organism evidence="7 8">
    <name type="scientific">Claviceps humidiphila</name>
    <dbReference type="NCBI Taxonomy" id="1294629"/>
    <lineage>
        <taxon>Eukaryota</taxon>
        <taxon>Fungi</taxon>
        <taxon>Dikarya</taxon>
        <taxon>Ascomycota</taxon>
        <taxon>Pezizomycotina</taxon>
        <taxon>Sordariomycetes</taxon>
        <taxon>Hypocreomycetidae</taxon>
        <taxon>Hypocreales</taxon>
        <taxon>Clavicipitaceae</taxon>
        <taxon>Claviceps</taxon>
    </lineage>
</organism>
<dbReference type="AlphaFoldDB" id="A0A9P7Q0G0"/>
<dbReference type="GO" id="GO:0005789">
    <property type="term" value="C:endoplasmic reticulum membrane"/>
    <property type="evidence" value="ECO:0007669"/>
    <property type="project" value="TreeGrafter"/>
</dbReference>
<comment type="similarity">
    <text evidence="6">Belongs to the short-chain dehydrogenases/reductases (SDR) family. ERG27 subfamily.</text>
</comment>
<evidence type="ECO:0000256" key="4">
    <source>
        <dbReference type="ARBA" id="ARBA00023002"/>
    </source>
</evidence>
<keyword evidence="4" id="KW-0560">Oxidoreductase</keyword>
<dbReference type="Proteomes" id="UP000732380">
    <property type="component" value="Unassembled WGS sequence"/>
</dbReference>
<evidence type="ECO:0000256" key="6">
    <source>
        <dbReference type="ARBA" id="ARBA00023593"/>
    </source>
</evidence>
<evidence type="ECO:0000313" key="7">
    <source>
        <dbReference type="EMBL" id="KAG6110507.1"/>
    </source>
</evidence>
<dbReference type="GO" id="GO:0005811">
    <property type="term" value="C:lipid droplet"/>
    <property type="evidence" value="ECO:0007669"/>
    <property type="project" value="TreeGrafter"/>
</dbReference>
<keyword evidence="2" id="KW-0521">NADP</keyword>
<evidence type="ECO:0000256" key="5">
    <source>
        <dbReference type="ARBA" id="ARBA00023098"/>
    </source>
</evidence>
<dbReference type="GO" id="GO:0006696">
    <property type="term" value="P:ergosterol biosynthetic process"/>
    <property type="evidence" value="ECO:0007669"/>
    <property type="project" value="TreeGrafter"/>
</dbReference>
<evidence type="ECO:0000256" key="1">
    <source>
        <dbReference type="ARBA" id="ARBA00022516"/>
    </source>
</evidence>
<dbReference type="InterPro" id="IPR036291">
    <property type="entry name" value="NAD(P)-bd_dom_sf"/>
</dbReference>
<gene>
    <name evidence="7" type="ORF">E4U13_005328</name>
</gene>
<dbReference type="PANTHER" id="PTHR43647">
    <property type="entry name" value="DEHYDROGENASE"/>
    <property type="match status" value="1"/>
</dbReference>
<reference evidence="7 8" key="1">
    <citation type="journal article" date="2020" name="bioRxiv">
        <title>Whole genome comparisons of ergot fungi reveals the divergence and evolution of species within the genus Claviceps are the result of varying mechanisms driving genome evolution and host range expansion.</title>
        <authorList>
            <person name="Wyka S.A."/>
            <person name="Mondo S.J."/>
            <person name="Liu M."/>
            <person name="Dettman J."/>
            <person name="Nalam V."/>
            <person name="Broders K.D."/>
        </authorList>
    </citation>
    <scope>NUCLEOTIDE SEQUENCE [LARGE SCALE GENOMIC DNA]</scope>
    <source>
        <strain evidence="7 8">LM576</strain>
    </source>
</reference>
<dbReference type="Gene3D" id="3.40.50.720">
    <property type="entry name" value="NAD(P)-binding Rossmann-like Domain"/>
    <property type="match status" value="1"/>
</dbReference>
<evidence type="ECO:0000256" key="3">
    <source>
        <dbReference type="ARBA" id="ARBA00022955"/>
    </source>
</evidence>
<dbReference type="SUPFAM" id="SSF51735">
    <property type="entry name" value="NAD(P)-binding Rossmann-fold domains"/>
    <property type="match status" value="1"/>
</dbReference>
<sequence>MVAEKSFPNPAPWESVAAHEQLFVLVTGANSGIGLGIVQHLIDEFLRSRSLNSHLIVIPTTRSSSKSRETIRQLRTYAVQASKNSSALVSRAGPDYKWQDAVARIHILSLTVDLCDLRTIKDLAYTLRYGTVSNPDGIEGEYLRDIRIPRLDSIICNAAYGGWSGVNYPQAVLSFFSKGIIQLATWPEFKLALPTCILNERPRYNYPAKPLLGEVFSACVFGHYMLAHYLLPLLSRSSSDEAPGRIIWSSSVEAVRKVFDVNDIQCFKRPEAYESAKRLTDLISLTCSLPAARPFSSRFLTIDDDDEAAAKQVVKPKLYLTHPGVVASTLFPLPWFLFWAYELVLVVCRWLGSPWHNPDGYHGAKAAAWMVLQDQETLDNERGDRIKWGSSTDSRLRVDVKKTEVEDWGWDGTPETADTIAADTAVGVLRKSIGRKIGIRNADVESIADFEEVGAQCWQQLEELRAQWEDIIDAQPSGESS</sequence>
<evidence type="ECO:0008006" key="9">
    <source>
        <dbReference type="Google" id="ProtNLM"/>
    </source>
</evidence>
<protein>
    <recommendedName>
        <fullName evidence="9">3-ketosteroid reductase</fullName>
    </recommendedName>
</protein>
<dbReference type="GO" id="GO:0005741">
    <property type="term" value="C:mitochondrial outer membrane"/>
    <property type="evidence" value="ECO:0007669"/>
    <property type="project" value="TreeGrafter"/>
</dbReference>
<comment type="caution">
    <text evidence="7">The sequence shown here is derived from an EMBL/GenBank/DDBJ whole genome shotgun (WGS) entry which is preliminary data.</text>
</comment>
<evidence type="ECO:0000313" key="8">
    <source>
        <dbReference type="Proteomes" id="UP000732380"/>
    </source>
</evidence>
<accession>A0A9P7Q0G0</accession>
<dbReference type="PANTHER" id="PTHR43647:SF1">
    <property type="entry name" value="3-KETO-STEROID REDUCTASE ERG27"/>
    <property type="match status" value="1"/>
</dbReference>
<keyword evidence="8" id="KW-1185">Reference proteome</keyword>
<dbReference type="GO" id="GO:0000253">
    <property type="term" value="F:3-beta-hydroxysteroid 3-dehydrogenase (NADP+) activity"/>
    <property type="evidence" value="ECO:0007669"/>
    <property type="project" value="TreeGrafter"/>
</dbReference>
<dbReference type="InterPro" id="IPR051593">
    <property type="entry name" value="Ergosterol_Biosynth_ERG27"/>
</dbReference>
<keyword evidence="1" id="KW-0444">Lipid biosynthesis</keyword>
<evidence type="ECO:0000256" key="2">
    <source>
        <dbReference type="ARBA" id="ARBA00022857"/>
    </source>
</evidence>
<keyword evidence="5" id="KW-0443">Lipid metabolism</keyword>
<proteinExistence type="inferred from homology"/>
<name>A0A9P7Q0G0_9HYPO</name>
<keyword evidence="3" id="KW-0752">Steroid biosynthesis</keyword>
<dbReference type="EMBL" id="SRQM01000429">
    <property type="protein sequence ID" value="KAG6110507.1"/>
    <property type="molecule type" value="Genomic_DNA"/>
</dbReference>